<dbReference type="PATRIC" id="fig|42256.3.peg.381"/>
<reference evidence="3 5" key="1">
    <citation type="submission" date="2014-03" db="EMBL/GenBank/DDBJ databases">
        <title>Complete genome sequence of the Radio-Resistant Rubrobacter radiotolerans RSPS-4.</title>
        <authorList>
            <person name="Egas C.C."/>
            <person name="Barroso C.C."/>
            <person name="Froufe H.J.C."/>
            <person name="Pacheco J.J."/>
            <person name="Albuquerque L.L."/>
            <person name="da Costa M.M.S."/>
        </authorList>
    </citation>
    <scope>NUCLEOTIDE SEQUENCE [LARGE SCALE GENOMIC DNA]</scope>
    <source>
        <strain evidence="3 5">RSPS-4</strain>
    </source>
</reference>
<dbReference type="EMBL" id="JAWXXX010000001">
    <property type="protein sequence ID" value="MDX5893074.1"/>
    <property type="molecule type" value="Genomic_DNA"/>
</dbReference>
<proteinExistence type="predicted"/>
<evidence type="ECO:0000313" key="5">
    <source>
        <dbReference type="Proteomes" id="UP000025229"/>
    </source>
</evidence>
<dbReference type="KEGG" id="rrd:RradSPS_0377"/>
<dbReference type="Proteomes" id="UP001281130">
    <property type="component" value="Unassembled WGS sequence"/>
</dbReference>
<dbReference type="GO" id="GO:0004792">
    <property type="term" value="F:thiosulfate-cyanide sulfurtransferase activity"/>
    <property type="evidence" value="ECO:0007669"/>
    <property type="project" value="TreeGrafter"/>
</dbReference>
<dbReference type="InterPro" id="IPR036873">
    <property type="entry name" value="Rhodanese-like_dom_sf"/>
</dbReference>
<protein>
    <submittedName>
        <fullName evidence="4">Rhodanese-like domain-containing protein</fullName>
    </submittedName>
    <submittedName>
        <fullName evidence="3">Rhodanese-related sulfurtransferase</fullName>
    </submittedName>
</protein>
<feature type="region of interest" description="Disordered" evidence="1">
    <location>
        <begin position="1"/>
        <end position="56"/>
    </location>
</feature>
<dbReference type="CDD" id="cd00158">
    <property type="entry name" value="RHOD"/>
    <property type="match status" value="1"/>
</dbReference>
<reference evidence="4" key="2">
    <citation type="submission" date="2023-11" db="EMBL/GenBank/DDBJ databases">
        <title>MicrobeMod: A computational toolkit for identifying prokaryotic methylation and restriction-modification with nanopore sequencing.</title>
        <authorList>
            <person name="Crits-Christoph A."/>
            <person name="Kang S.C."/>
            <person name="Lee H."/>
            <person name="Ostrov N."/>
        </authorList>
    </citation>
    <scope>NUCLEOTIDE SEQUENCE</scope>
    <source>
        <strain evidence="4">ATCC 51242</strain>
    </source>
</reference>
<keyword evidence="3" id="KW-0808">Transferase</keyword>
<keyword evidence="5" id="KW-1185">Reference proteome</keyword>
<dbReference type="SUPFAM" id="SSF52821">
    <property type="entry name" value="Rhodanese/Cell cycle control phosphatase"/>
    <property type="match status" value="1"/>
</dbReference>
<dbReference type="Gene3D" id="3.40.250.10">
    <property type="entry name" value="Rhodanese-like domain"/>
    <property type="match status" value="1"/>
</dbReference>
<gene>
    <name evidence="3" type="ORF">RradSPS_0377</name>
    <name evidence="4" type="ORF">SIL72_03420</name>
</gene>
<dbReference type="OrthoDB" id="9800872at2"/>
<dbReference type="AlphaFoldDB" id="A0A023X0Y0"/>
<dbReference type="Pfam" id="PF00581">
    <property type="entry name" value="Rhodanese"/>
    <property type="match status" value="1"/>
</dbReference>
<dbReference type="PROSITE" id="PS50206">
    <property type="entry name" value="RHODANESE_3"/>
    <property type="match status" value="1"/>
</dbReference>
<dbReference type="EMBL" id="CP007514">
    <property type="protein sequence ID" value="AHY45660.1"/>
    <property type="molecule type" value="Genomic_DNA"/>
</dbReference>
<evidence type="ECO:0000256" key="1">
    <source>
        <dbReference type="SAM" id="MobiDB-lite"/>
    </source>
</evidence>
<dbReference type="eggNOG" id="COG0607">
    <property type="taxonomic scope" value="Bacteria"/>
</dbReference>
<evidence type="ECO:0000313" key="3">
    <source>
        <dbReference type="EMBL" id="AHY45660.1"/>
    </source>
</evidence>
<dbReference type="RefSeq" id="WP_038680307.1">
    <property type="nucleotide sequence ID" value="NZ_CP007514.1"/>
</dbReference>
<accession>A0A023X0Y0</accession>
<dbReference type="SMART" id="SM00450">
    <property type="entry name" value="RHOD"/>
    <property type="match status" value="1"/>
</dbReference>
<feature type="compositionally biased region" description="Basic and acidic residues" evidence="1">
    <location>
        <begin position="38"/>
        <end position="48"/>
    </location>
</feature>
<dbReference type="HOGENOM" id="CLU_089574_6_1_11"/>
<evidence type="ECO:0000313" key="4">
    <source>
        <dbReference type="EMBL" id="MDX5893074.1"/>
    </source>
</evidence>
<feature type="domain" description="Rhodanese" evidence="2">
    <location>
        <begin position="30"/>
        <end position="120"/>
    </location>
</feature>
<dbReference type="PANTHER" id="PTHR44086:SF13">
    <property type="entry name" value="THIOSULFATE SULFURTRANSFERASE PSPE"/>
    <property type="match status" value="1"/>
</dbReference>
<dbReference type="Proteomes" id="UP000025229">
    <property type="component" value="Chromosome"/>
</dbReference>
<evidence type="ECO:0000259" key="2">
    <source>
        <dbReference type="PROSITE" id="PS50206"/>
    </source>
</evidence>
<dbReference type="InterPro" id="IPR001763">
    <property type="entry name" value="Rhodanese-like_dom"/>
</dbReference>
<organism evidence="3 5">
    <name type="scientific">Rubrobacter radiotolerans</name>
    <name type="common">Arthrobacter radiotolerans</name>
    <dbReference type="NCBI Taxonomy" id="42256"/>
    <lineage>
        <taxon>Bacteria</taxon>
        <taxon>Bacillati</taxon>
        <taxon>Actinomycetota</taxon>
        <taxon>Rubrobacteria</taxon>
        <taxon>Rubrobacterales</taxon>
        <taxon>Rubrobacteraceae</taxon>
        <taxon>Rubrobacter</taxon>
    </lineage>
</organism>
<dbReference type="STRING" id="42256.RradSPS_0377"/>
<name>A0A023X0Y0_RUBRA</name>
<sequence length="121" mass="12955">MAKTYEDLVSEARAVTQPTTAEEVNAAREAGESVTILDVREPDEREQARIPGSKPLPRGLLEYRAADELPEKDARIVVHCALGGRGFLAAKTLGEMGYTNAANLSGGIKAWREAGYPVEGG</sequence>
<dbReference type="PANTHER" id="PTHR44086">
    <property type="entry name" value="THIOSULFATE SULFURTRANSFERASE RDL2, MITOCHONDRIAL-RELATED"/>
    <property type="match status" value="1"/>
</dbReference>